<evidence type="ECO:0000256" key="5">
    <source>
        <dbReference type="SAM" id="Phobius"/>
    </source>
</evidence>
<evidence type="ECO:0000313" key="7">
    <source>
        <dbReference type="EMBL" id="MDT0349539.1"/>
    </source>
</evidence>
<sequence length="387" mass="39254">MRLPFDVRLLVGAGFVVAVGYGIVAPALPEYARSFNVGITAAAAVVSGFALVRLAFAPVSGQLIDRLGEQFVFSCGLLVVGASSAACAFARSYAELLIVRSLGGVGSTMFTVAAASLLIRRTPSGMRGRAMAAWATGFLAGTVAGPLVGGALIGISLRAPFLAYAGVLVVVAAVLGTRLREPGVGPAVVRRDAIPSPTFVAALRSCTYRAALTSNFLDGWAVFGIRVVLVPLFVVDEVARSGSWSGPALTAFAAGTVVTLPLGGHLADRWGRRPTVIVGTLIVAVTTLWLGVSTSVVELLIVCAVSGAGTGLMTPPVEAAVADVVADDGNRGGPALAAFQMVGDVGAIFGPVLGGWAVELGGYPAAFGLTALIACGSMLCWIPVSRN</sequence>
<feature type="transmembrane region" description="Helical" evidence="5">
    <location>
        <begin position="161"/>
        <end position="179"/>
    </location>
</feature>
<feature type="transmembrane region" description="Helical" evidence="5">
    <location>
        <begin position="71"/>
        <end position="91"/>
    </location>
</feature>
<evidence type="ECO:0000256" key="3">
    <source>
        <dbReference type="ARBA" id="ARBA00022989"/>
    </source>
</evidence>
<evidence type="ECO:0000256" key="1">
    <source>
        <dbReference type="ARBA" id="ARBA00004651"/>
    </source>
</evidence>
<comment type="subcellular location">
    <subcellularLocation>
        <location evidence="1">Cell membrane</location>
        <topology evidence="1">Multi-pass membrane protein</topology>
    </subcellularLocation>
</comment>
<comment type="caution">
    <text evidence="7">The sequence shown here is derived from an EMBL/GenBank/DDBJ whole genome shotgun (WGS) entry which is preliminary data.</text>
</comment>
<feature type="transmembrane region" description="Helical" evidence="5">
    <location>
        <begin position="217"/>
        <end position="235"/>
    </location>
</feature>
<feature type="transmembrane region" description="Helical" evidence="5">
    <location>
        <begin position="247"/>
        <end position="267"/>
    </location>
</feature>
<dbReference type="Gene3D" id="1.20.1720.10">
    <property type="entry name" value="Multidrug resistance protein D"/>
    <property type="match status" value="1"/>
</dbReference>
<dbReference type="Proteomes" id="UP001183202">
    <property type="component" value="Unassembled WGS sequence"/>
</dbReference>
<gene>
    <name evidence="7" type="ORF">RM445_08395</name>
</gene>
<dbReference type="EMBL" id="JAVREJ010000004">
    <property type="protein sequence ID" value="MDT0349539.1"/>
    <property type="molecule type" value="Genomic_DNA"/>
</dbReference>
<dbReference type="InterPro" id="IPR036259">
    <property type="entry name" value="MFS_trans_sf"/>
</dbReference>
<evidence type="ECO:0000259" key="6">
    <source>
        <dbReference type="PROSITE" id="PS50850"/>
    </source>
</evidence>
<dbReference type="PROSITE" id="PS50850">
    <property type="entry name" value="MFS"/>
    <property type="match status" value="1"/>
</dbReference>
<dbReference type="CDD" id="cd17325">
    <property type="entry name" value="MFS_MdtG_SLC18_like"/>
    <property type="match status" value="1"/>
</dbReference>
<accession>A0ABU2NA52</accession>
<dbReference type="Gene3D" id="1.20.1250.20">
    <property type="entry name" value="MFS general substrate transporter like domains"/>
    <property type="match status" value="1"/>
</dbReference>
<feature type="transmembrane region" description="Helical" evidence="5">
    <location>
        <begin position="34"/>
        <end position="59"/>
    </location>
</feature>
<dbReference type="Pfam" id="PF07690">
    <property type="entry name" value="MFS_1"/>
    <property type="match status" value="1"/>
</dbReference>
<evidence type="ECO:0000313" key="8">
    <source>
        <dbReference type="Proteomes" id="UP001183202"/>
    </source>
</evidence>
<feature type="transmembrane region" description="Helical" evidence="5">
    <location>
        <begin position="363"/>
        <end position="384"/>
    </location>
</feature>
<dbReference type="InterPro" id="IPR011701">
    <property type="entry name" value="MFS"/>
</dbReference>
<feature type="transmembrane region" description="Helical" evidence="5">
    <location>
        <begin position="7"/>
        <end position="28"/>
    </location>
</feature>
<feature type="transmembrane region" description="Helical" evidence="5">
    <location>
        <begin position="131"/>
        <end position="155"/>
    </location>
</feature>
<keyword evidence="8" id="KW-1185">Reference proteome</keyword>
<keyword evidence="4 5" id="KW-0472">Membrane</keyword>
<dbReference type="PANTHER" id="PTHR42718:SF49">
    <property type="entry name" value="EXPORT PROTEIN"/>
    <property type="match status" value="1"/>
</dbReference>
<keyword evidence="3 5" id="KW-1133">Transmembrane helix</keyword>
<dbReference type="RefSeq" id="WP_311555560.1">
    <property type="nucleotide sequence ID" value="NZ_JAVREJ010000004.1"/>
</dbReference>
<protein>
    <submittedName>
        <fullName evidence="7">MFS transporter</fullName>
    </submittedName>
</protein>
<name>A0ABU2NA52_9PSEU</name>
<evidence type="ECO:0000256" key="2">
    <source>
        <dbReference type="ARBA" id="ARBA00022692"/>
    </source>
</evidence>
<feature type="domain" description="Major facilitator superfamily (MFS) profile" evidence="6">
    <location>
        <begin position="6"/>
        <end position="387"/>
    </location>
</feature>
<organism evidence="7 8">
    <name type="scientific">Pseudonocardia charpentierae</name>
    <dbReference type="NCBI Taxonomy" id="3075545"/>
    <lineage>
        <taxon>Bacteria</taxon>
        <taxon>Bacillati</taxon>
        <taxon>Actinomycetota</taxon>
        <taxon>Actinomycetes</taxon>
        <taxon>Pseudonocardiales</taxon>
        <taxon>Pseudonocardiaceae</taxon>
        <taxon>Pseudonocardia</taxon>
    </lineage>
</organism>
<keyword evidence="2 5" id="KW-0812">Transmembrane</keyword>
<reference evidence="8" key="1">
    <citation type="submission" date="2023-07" db="EMBL/GenBank/DDBJ databases">
        <title>30 novel species of actinomycetes from the DSMZ collection.</title>
        <authorList>
            <person name="Nouioui I."/>
        </authorList>
    </citation>
    <scope>NUCLEOTIDE SEQUENCE [LARGE SCALE GENOMIC DNA]</scope>
    <source>
        <strain evidence="8">DSM 45834</strain>
    </source>
</reference>
<dbReference type="SUPFAM" id="SSF103473">
    <property type="entry name" value="MFS general substrate transporter"/>
    <property type="match status" value="1"/>
</dbReference>
<feature type="transmembrane region" description="Helical" evidence="5">
    <location>
        <begin position="274"/>
        <end position="292"/>
    </location>
</feature>
<evidence type="ECO:0000256" key="4">
    <source>
        <dbReference type="ARBA" id="ARBA00023136"/>
    </source>
</evidence>
<dbReference type="PANTHER" id="PTHR42718">
    <property type="entry name" value="MAJOR FACILITATOR SUPERFAMILY MULTIDRUG TRANSPORTER MFSC"/>
    <property type="match status" value="1"/>
</dbReference>
<dbReference type="InterPro" id="IPR020846">
    <property type="entry name" value="MFS_dom"/>
</dbReference>
<proteinExistence type="predicted"/>
<feature type="transmembrane region" description="Helical" evidence="5">
    <location>
        <begin position="97"/>
        <end position="119"/>
    </location>
</feature>